<gene>
    <name evidence="2" type="ORF">VOLCADRAFT_92590</name>
</gene>
<name>D8U018_VOLCA</name>
<dbReference type="GeneID" id="9628319"/>
<accession>D8U018</accession>
<dbReference type="KEGG" id="vcn:VOLCADRAFT_92590"/>
<keyword evidence="3" id="KW-1185">Reference proteome</keyword>
<dbReference type="EMBL" id="GL378348">
    <property type="protein sequence ID" value="EFJ46789.1"/>
    <property type="molecule type" value="Genomic_DNA"/>
</dbReference>
<feature type="compositionally biased region" description="Low complexity" evidence="1">
    <location>
        <begin position="329"/>
        <end position="342"/>
    </location>
</feature>
<evidence type="ECO:0000313" key="3">
    <source>
        <dbReference type="Proteomes" id="UP000001058"/>
    </source>
</evidence>
<reference evidence="2 3" key="1">
    <citation type="journal article" date="2010" name="Science">
        <title>Genomic analysis of organismal complexity in the multicellular green alga Volvox carteri.</title>
        <authorList>
            <person name="Prochnik S.E."/>
            <person name="Umen J."/>
            <person name="Nedelcu A.M."/>
            <person name="Hallmann A."/>
            <person name="Miller S.M."/>
            <person name="Nishii I."/>
            <person name="Ferris P."/>
            <person name="Kuo A."/>
            <person name="Mitros T."/>
            <person name="Fritz-Laylin L.K."/>
            <person name="Hellsten U."/>
            <person name="Chapman J."/>
            <person name="Simakov O."/>
            <person name="Rensing S.A."/>
            <person name="Terry A."/>
            <person name="Pangilinan J."/>
            <person name="Kapitonov V."/>
            <person name="Jurka J."/>
            <person name="Salamov A."/>
            <person name="Shapiro H."/>
            <person name="Schmutz J."/>
            <person name="Grimwood J."/>
            <person name="Lindquist E."/>
            <person name="Lucas S."/>
            <person name="Grigoriev I.V."/>
            <person name="Schmitt R."/>
            <person name="Kirk D."/>
            <person name="Rokhsar D.S."/>
        </authorList>
    </citation>
    <scope>NUCLEOTIDE SEQUENCE [LARGE SCALE GENOMIC DNA]</scope>
    <source>
        <strain evidence="3">f. Nagariensis / Eve</strain>
    </source>
</reference>
<dbReference type="OrthoDB" id="537198at2759"/>
<protein>
    <submittedName>
        <fullName evidence="2">Uncharacterized protein</fullName>
    </submittedName>
</protein>
<dbReference type="RefSeq" id="XP_002951998.1">
    <property type="nucleotide sequence ID" value="XM_002951952.1"/>
</dbReference>
<proteinExistence type="predicted"/>
<evidence type="ECO:0000256" key="1">
    <source>
        <dbReference type="SAM" id="MobiDB-lite"/>
    </source>
</evidence>
<dbReference type="AlphaFoldDB" id="D8U018"/>
<dbReference type="InParanoid" id="D8U018"/>
<feature type="region of interest" description="Disordered" evidence="1">
    <location>
        <begin position="320"/>
        <end position="342"/>
    </location>
</feature>
<feature type="region of interest" description="Disordered" evidence="1">
    <location>
        <begin position="178"/>
        <end position="206"/>
    </location>
</feature>
<dbReference type="Proteomes" id="UP000001058">
    <property type="component" value="Unassembled WGS sequence"/>
</dbReference>
<sequence>MSGQKHHMHCRLAAKNYCPRSYLIVWPGRIQRLAAALATRAASARFPSLPRERDSERRNYDVPYGHVAFEPQHHFSSAITRTPQVRTDKPVVLGPTHDALGGSHTQPANTGLAAYGWYVTTQSPGSYDQKSTVSFSRYRYRLFGPAYISKHGDCLVARLLPGARLELLGGVDGGGATAVQTASSTTPVATMNREPPAGRTSVRSLSAEEAAAAAAAGLLPTGDGEDGRWDVQCISTTTDAEEDEEGGGGAGDDGAVAECVLVAAYVELGGSASSVDLTDVQLQPAVHHRNGHTYLSVRNLPPSAVIMLSADGDLSHPVKVTPPEPPTAAPAAAGGAATGREG</sequence>
<feature type="compositionally biased region" description="Polar residues" evidence="1">
    <location>
        <begin position="178"/>
        <end position="189"/>
    </location>
</feature>
<evidence type="ECO:0000313" key="2">
    <source>
        <dbReference type="EMBL" id="EFJ46789.1"/>
    </source>
</evidence>
<organism evidence="3">
    <name type="scientific">Volvox carteri f. nagariensis</name>
    <dbReference type="NCBI Taxonomy" id="3068"/>
    <lineage>
        <taxon>Eukaryota</taxon>
        <taxon>Viridiplantae</taxon>
        <taxon>Chlorophyta</taxon>
        <taxon>core chlorophytes</taxon>
        <taxon>Chlorophyceae</taxon>
        <taxon>CS clade</taxon>
        <taxon>Chlamydomonadales</taxon>
        <taxon>Volvocaceae</taxon>
        <taxon>Volvox</taxon>
    </lineage>
</organism>